<reference evidence="2" key="1">
    <citation type="submission" date="2022-11" db="UniProtKB">
        <authorList>
            <consortium name="WormBaseParasite"/>
        </authorList>
    </citation>
    <scope>IDENTIFICATION</scope>
</reference>
<name>A0AC34GVA1_9BILA</name>
<protein>
    <submittedName>
        <fullName evidence="2">Uncharacterized protein</fullName>
    </submittedName>
</protein>
<evidence type="ECO:0000313" key="2">
    <source>
        <dbReference type="WBParaSite" id="ES5_v2.g8782.t1"/>
    </source>
</evidence>
<accession>A0AC34GVA1</accession>
<dbReference type="Proteomes" id="UP000887579">
    <property type="component" value="Unplaced"/>
</dbReference>
<proteinExistence type="predicted"/>
<dbReference type="WBParaSite" id="ES5_v2.g8782.t1">
    <property type="protein sequence ID" value="ES5_v2.g8782.t1"/>
    <property type="gene ID" value="ES5_v2.g8782"/>
</dbReference>
<evidence type="ECO:0000313" key="1">
    <source>
        <dbReference type="Proteomes" id="UP000887579"/>
    </source>
</evidence>
<organism evidence="1 2">
    <name type="scientific">Panagrolaimus sp. ES5</name>
    <dbReference type="NCBI Taxonomy" id="591445"/>
    <lineage>
        <taxon>Eukaryota</taxon>
        <taxon>Metazoa</taxon>
        <taxon>Ecdysozoa</taxon>
        <taxon>Nematoda</taxon>
        <taxon>Chromadorea</taxon>
        <taxon>Rhabditida</taxon>
        <taxon>Tylenchina</taxon>
        <taxon>Panagrolaimomorpha</taxon>
        <taxon>Panagrolaimoidea</taxon>
        <taxon>Panagrolaimidae</taxon>
        <taxon>Panagrolaimus</taxon>
    </lineage>
</organism>
<sequence length="83" mass="9554">MMENIDADVAIKLYEFGLTLVQQADRSKLAMGFLHRLIKLFLKAENYVKTKQASFDYIEKYKEVQEHTKIGQLVVGMAVMSLI</sequence>